<dbReference type="RefSeq" id="WP_344816386.1">
    <property type="nucleotide sequence ID" value="NZ_BAABCT010000004.1"/>
</dbReference>
<accession>A0ABP7VRJ2</accession>
<evidence type="ECO:0000313" key="3">
    <source>
        <dbReference type="Proteomes" id="UP001500367"/>
    </source>
</evidence>
<gene>
    <name evidence="2" type="ORF">GCM10022389_18030</name>
</gene>
<comment type="caution">
    <text evidence="2">The sequence shown here is derived from an EMBL/GenBank/DDBJ whole genome shotgun (WGS) entry which is preliminary data.</text>
</comment>
<dbReference type="InterPro" id="IPR050135">
    <property type="entry name" value="dGTPase-like"/>
</dbReference>
<dbReference type="InterPro" id="IPR045509">
    <property type="entry name" value="HD_assoc_2"/>
</dbReference>
<dbReference type="CDD" id="cd00077">
    <property type="entry name" value="HDc"/>
    <property type="match status" value="1"/>
</dbReference>
<evidence type="ECO:0000313" key="2">
    <source>
        <dbReference type="EMBL" id="GAA4073002.1"/>
    </source>
</evidence>
<dbReference type="PANTHER" id="PTHR11373">
    <property type="entry name" value="DEOXYNUCLEOSIDE TRIPHOSPHATE TRIPHOSPHOHYDROLASE"/>
    <property type="match status" value="1"/>
</dbReference>
<reference evidence="3" key="1">
    <citation type="journal article" date="2019" name="Int. J. Syst. Evol. Microbiol.">
        <title>The Global Catalogue of Microorganisms (GCM) 10K type strain sequencing project: providing services to taxonomists for standard genome sequencing and annotation.</title>
        <authorList>
            <consortium name="The Broad Institute Genomics Platform"/>
            <consortium name="The Broad Institute Genome Sequencing Center for Infectious Disease"/>
            <person name="Wu L."/>
            <person name="Ma J."/>
        </authorList>
    </citation>
    <scope>NUCLEOTIDE SEQUENCE [LARGE SCALE GENOMIC DNA]</scope>
    <source>
        <strain evidence="3">JCM 17069</strain>
    </source>
</reference>
<organism evidence="2 3">
    <name type="scientific">Flavobacterium cheonanense</name>
    <dbReference type="NCBI Taxonomy" id="706183"/>
    <lineage>
        <taxon>Bacteria</taxon>
        <taxon>Pseudomonadati</taxon>
        <taxon>Bacteroidota</taxon>
        <taxon>Flavobacteriia</taxon>
        <taxon>Flavobacteriales</taxon>
        <taxon>Flavobacteriaceae</taxon>
        <taxon>Flavobacterium</taxon>
    </lineage>
</organism>
<dbReference type="Gene3D" id="1.10.3210.10">
    <property type="entry name" value="Hypothetical protein af1432"/>
    <property type="match status" value="1"/>
</dbReference>
<dbReference type="SMART" id="SM00471">
    <property type="entry name" value="HDc"/>
    <property type="match status" value="1"/>
</dbReference>
<sequence>MNPTNKLKIFNDPIYGFITIPNTLIYDLIQHPYFQRLRRISQMGMSYLVYPGAHHTRFHHALGCMHIMQKAIQTLQFKDVAISKDEENALLIAILLHDIGHGPFSHAMENSIVEDVHHEEISLLFMNELNEEFDGKLSLAIKIFKGEYHRKFMYQLISSQLDMDRMDYLRRDSFYSGVAEGNINSERLIQMMNVQDDFLVIEEKGIYSVEKFLVARRLMYWQAYLHKTSVVAEIILMKILKRAKELTQKGIHLECSKPLLFFMENKISLETFDKEKIKTFALLDDHDVMGAIKAWQFNDDFVLSSLCKMIINRDLLKIQMSDEKPEKENLVVLKQKFMKLHPISEKEADYFIFKGKLKNQAYSKSSEPIRILKKDRTIEDVVEASDQLHLKALSKPVTKYFICFPKVLLDT</sequence>
<dbReference type="PROSITE" id="PS51831">
    <property type="entry name" value="HD"/>
    <property type="match status" value="1"/>
</dbReference>
<feature type="domain" description="HD" evidence="1">
    <location>
        <begin position="57"/>
        <end position="169"/>
    </location>
</feature>
<dbReference type="InterPro" id="IPR006674">
    <property type="entry name" value="HD_domain"/>
</dbReference>
<name>A0ABP7VRJ2_9FLAO</name>
<dbReference type="PANTHER" id="PTHR11373:SF4">
    <property type="entry name" value="DEOXYNUCLEOSIDE TRIPHOSPHATE TRIPHOSPHOHYDROLASE SAMHD1"/>
    <property type="match status" value="1"/>
</dbReference>
<dbReference type="Proteomes" id="UP001500367">
    <property type="component" value="Unassembled WGS sequence"/>
</dbReference>
<evidence type="ECO:0000259" key="1">
    <source>
        <dbReference type="PROSITE" id="PS51831"/>
    </source>
</evidence>
<dbReference type="EMBL" id="BAABCT010000004">
    <property type="protein sequence ID" value="GAA4073002.1"/>
    <property type="molecule type" value="Genomic_DNA"/>
</dbReference>
<protein>
    <submittedName>
        <fullName evidence="2">HD domain-containing protein</fullName>
    </submittedName>
</protein>
<proteinExistence type="predicted"/>
<dbReference type="Pfam" id="PF19276">
    <property type="entry name" value="HD_assoc_2"/>
    <property type="match status" value="1"/>
</dbReference>
<keyword evidence="3" id="KW-1185">Reference proteome</keyword>
<dbReference type="Pfam" id="PF01966">
    <property type="entry name" value="HD"/>
    <property type="match status" value="1"/>
</dbReference>
<dbReference type="InterPro" id="IPR003607">
    <property type="entry name" value="HD/PDEase_dom"/>
</dbReference>
<dbReference type="SUPFAM" id="SSF109604">
    <property type="entry name" value="HD-domain/PDEase-like"/>
    <property type="match status" value="1"/>
</dbReference>